<keyword evidence="1" id="KW-1133">Transmembrane helix</keyword>
<evidence type="ECO:0000313" key="2">
    <source>
        <dbReference type="EMBL" id="WOO78589.1"/>
    </source>
</evidence>
<evidence type="ECO:0000256" key="1">
    <source>
        <dbReference type="SAM" id="Phobius"/>
    </source>
</evidence>
<keyword evidence="3" id="KW-1185">Reference proteome</keyword>
<dbReference type="AlphaFoldDB" id="A0AAF0Y5G0"/>
<evidence type="ECO:0000313" key="3">
    <source>
        <dbReference type="Proteomes" id="UP000827549"/>
    </source>
</evidence>
<feature type="transmembrane region" description="Helical" evidence="1">
    <location>
        <begin position="161"/>
        <end position="182"/>
    </location>
</feature>
<dbReference type="EMBL" id="CP086715">
    <property type="protein sequence ID" value="WOO78589.1"/>
    <property type="molecule type" value="Genomic_DNA"/>
</dbReference>
<reference evidence="2" key="1">
    <citation type="submission" date="2023-10" db="EMBL/GenBank/DDBJ databases">
        <authorList>
            <person name="Noh H."/>
        </authorList>
    </citation>
    <scope>NUCLEOTIDE SEQUENCE</scope>
    <source>
        <strain evidence="2">DUCC4014</strain>
    </source>
</reference>
<dbReference type="Proteomes" id="UP000827549">
    <property type="component" value="Chromosome 2"/>
</dbReference>
<name>A0AAF0Y5G0_9TREE</name>
<feature type="transmembrane region" description="Helical" evidence="1">
    <location>
        <begin position="30"/>
        <end position="50"/>
    </location>
</feature>
<organism evidence="2 3">
    <name type="scientific">Vanrija pseudolonga</name>
    <dbReference type="NCBI Taxonomy" id="143232"/>
    <lineage>
        <taxon>Eukaryota</taxon>
        <taxon>Fungi</taxon>
        <taxon>Dikarya</taxon>
        <taxon>Basidiomycota</taxon>
        <taxon>Agaricomycotina</taxon>
        <taxon>Tremellomycetes</taxon>
        <taxon>Trichosporonales</taxon>
        <taxon>Trichosporonaceae</taxon>
        <taxon>Vanrija</taxon>
    </lineage>
</organism>
<sequence>MPRLTLSTTALSLLLTLALLADLLRVACALSLTLSLLGSGALGSLLLALLNLGGGTSLGLGALGGETSLLLLAGAGGTLGLLGLAFPLLTSLLLGTVTGENTGKEARLLLGNLGGGGLAGGLELGLLLRLDGRAGESVVGHHAAKTGLELDSVLLLGDSSLASLSVDTVVGLAVVLLLALVVGNKQRALLLAVGTLEVVDALGNDTQALVELALLLGNVLDLHGNNLGRVKVLVLDGVDVDLETVLVGELLGKLAGLLATSLVHHLLQAVELGLASSLLLGTGSLLGELLGALGTGSRLLALATEVGLLEKLAALLDNEAAVGNLLALLLGLGKSRSEGLGTRDNRGRVEVLDGAVEVDGQVGEAVEVRGGSGKVDSLGDVVNSGVEVTAARSSHEELLKRGHVSLPGSAVKGLDKRKDVLEGDGLVDARELLDKAGENDVAEGREVGGKVGRELGDNGSEELASLEGLEVDLDNVVELTDVGGDTLEVLGTGVLHKGLTGRHLGEVEESNKTLLGLNVTERDSEGREKDSGGGTVRNSAGTLGVLVVASPGGGVEDGGLLATLGTENLSELLVVVGHHGGLGTLLAGNEAVDVLDRAESLLPELELDGSLELKEASVEVTREGLGVGEVDGVLLVAILGGVGKVLAETLLAKTAENLKAR</sequence>
<keyword evidence="1" id="KW-0472">Membrane</keyword>
<dbReference type="RefSeq" id="XP_062624621.1">
    <property type="nucleotide sequence ID" value="XM_062768636.1"/>
</dbReference>
<accession>A0AAF0Y5G0</accession>
<dbReference type="GeneID" id="87805383"/>
<feature type="transmembrane region" description="Helical" evidence="1">
    <location>
        <begin position="70"/>
        <end position="94"/>
    </location>
</feature>
<protein>
    <submittedName>
        <fullName evidence="2">Uncharacterized protein</fullName>
    </submittedName>
</protein>
<gene>
    <name evidence="2" type="ORF">LOC62_02G002135</name>
</gene>
<proteinExistence type="predicted"/>
<keyword evidence="1" id="KW-0812">Transmembrane</keyword>